<feature type="compositionally biased region" description="Basic and acidic residues" evidence="5">
    <location>
        <begin position="1"/>
        <end position="11"/>
    </location>
</feature>
<dbReference type="GO" id="GO:0042619">
    <property type="term" value="P:poly-hydroxybutyrate biosynthetic process"/>
    <property type="evidence" value="ECO:0007669"/>
    <property type="project" value="InterPro"/>
</dbReference>
<dbReference type="GO" id="GO:0016746">
    <property type="term" value="F:acyltransferase activity"/>
    <property type="evidence" value="ECO:0007669"/>
    <property type="project" value="UniProtKB-KW"/>
</dbReference>
<dbReference type="InterPro" id="IPR051321">
    <property type="entry name" value="PHA/PHB_synthase"/>
</dbReference>
<dbReference type="RefSeq" id="WP_085894699.1">
    <property type="nucleotide sequence ID" value="NZ_FWFY01000001.1"/>
</dbReference>
<dbReference type="InterPro" id="IPR010941">
    <property type="entry name" value="PhaC_N"/>
</dbReference>
<dbReference type="EMBL" id="PYGB01000003">
    <property type="protein sequence ID" value="PSK87020.1"/>
    <property type="molecule type" value="Genomic_DNA"/>
</dbReference>
<reference evidence="8 9" key="1">
    <citation type="submission" date="2017-03" db="EMBL/GenBank/DDBJ databases">
        <authorList>
            <person name="Afonso C.L."/>
            <person name="Miller P.J."/>
            <person name="Scott M.A."/>
            <person name="Spackman E."/>
            <person name="Goraichik I."/>
            <person name="Dimitrov K.M."/>
            <person name="Suarez D.L."/>
            <person name="Swayne D.E."/>
        </authorList>
    </citation>
    <scope>NUCLEOTIDE SEQUENCE [LARGE SCALE GENOMIC DNA]</scope>
    <source>
        <strain evidence="8 9">CECT 8367</strain>
    </source>
</reference>
<keyword evidence="4 8" id="KW-0012">Acyltransferase</keyword>
<evidence type="ECO:0000256" key="3">
    <source>
        <dbReference type="ARBA" id="ARBA00022679"/>
    </source>
</evidence>
<evidence type="ECO:0000313" key="9">
    <source>
        <dbReference type="Proteomes" id="UP000193495"/>
    </source>
</evidence>
<dbReference type="EC" id="2.3.1.-" evidence="8"/>
<name>A0A1X6YDA0_9RHOB</name>
<dbReference type="GO" id="GO:0005737">
    <property type="term" value="C:cytoplasm"/>
    <property type="evidence" value="ECO:0007669"/>
    <property type="project" value="UniProtKB-SubCell"/>
</dbReference>
<evidence type="ECO:0000313" key="7">
    <source>
        <dbReference type="EMBL" id="PSK87020.1"/>
    </source>
</evidence>
<gene>
    <name evidence="8" type="primary">phbC</name>
    <name evidence="7" type="ORF">CLV79_10366</name>
    <name evidence="8" type="ORF">LOS8367_00334</name>
</gene>
<keyword evidence="3 8" id="KW-0808">Transferase</keyword>
<evidence type="ECO:0000259" key="6">
    <source>
        <dbReference type="Pfam" id="PF07167"/>
    </source>
</evidence>
<protein>
    <submittedName>
        <fullName evidence="8">Poly-beta-hydroxybutyrate polymerase</fullName>
        <ecNumber evidence="8">2.3.1.-</ecNumber>
    </submittedName>
    <submittedName>
        <fullName evidence="7">Polyhydroxyalkanoate synthase</fullName>
    </submittedName>
</protein>
<accession>A0A1X6YDA0</accession>
<dbReference type="InterPro" id="IPR010963">
    <property type="entry name" value="PHA_synth_I"/>
</dbReference>
<dbReference type="NCBIfam" id="TIGR01838">
    <property type="entry name" value="PHA_synth_I"/>
    <property type="match status" value="1"/>
</dbReference>
<dbReference type="PANTHER" id="PTHR36837">
    <property type="entry name" value="POLY(3-HYDROXYALKANOATE) POLYMERASE SUBUNIT PHAC"/>
    <property type="match status" value="1"/>
</dbReference>
<dbReference type="Pfam" id="PF07167">
    <property type="entry name" value="PhaC_N"/>
    <property type="match status" value="1"/>
</dbReference>
<dbReference type="Proteomes" id="UP000193495">
    <property type="component" value="Unassembled WGS sequence"/>
</dbReference>
<dbReference type="InterPro" id="IPR029058">
    <property type="entry name" value="AB_hydrolase_fold"/>
</dbReference>
<reference evidence="7 10" key="2">
    <citation type="submission" date="2018-03" db="EMBL/GenBank/DDBJ databases">
        <title>Genomic Encyclopedia of Archaeal and Bacterial Type Strains, Phase II (KMG-II): from individual species to whole genera.</title>
        <authorList>
            <person name="Goeker M."/>
        </authorList>
    </citation>
    <scope>NUCLEOTIDE SEQUENCE [LARGE SCALE GENOMIC DNA]</scope>
    <source>
        <strain evidence="7 10">DSM 29956</strain>
    </source>
</reference>
<dbReference type="Proteomes" id="UP000240624">
    <property type="component" value="Unassembled WGS sequence"/>
</dbReference>
<keyword evidence="2" id="KW-0963">Cytoplasm</keyword>
<evidence type="ECO:0000313" key="10">
    <source>
        <dbReference type="Proteomes" id="UP000240624"/>
    </source>
</evidence>
<proteinExistence type="predicted"/>
<dbReference type="Gene3D" id="3.40.50.1820">
    <property type="entry name" value="alpha/beta hydrolase"/>
    <property type="match status" value="1"/>
</dbReference>
<evidence type="ECO:0000256" key="2">
    <source>
        <dbReference type="ARBA" id="ARBA00022490"/>
    </source>
</evidence>
<feature type="region of interest" description="Disordered" evidence="5">
    <location>
        <begin position="581"/>
        <end position="610"/>
    </location>
</feature>
<organism evidence="8 9">
    <name type="scientific">Limimaricola soesokkakensis</name>
    <dbReference type="NCBI Taxonomy" id="1343159"/>
    <lineage>
        <taxon>Bacteria</taxon>
        <taxon>Pseudomonadati</taxon>
        <taxon>Pseudomonadota</taxon>
        <taxon>Alphaproteobacteria</taxon>
        <taxon>Rhodobacterales</taxon>
        <taxon>Paracoccaceae</taxon>
        <taxon>Limimaricola</taxon>
    </lineage>
</organism>
<feature type="region of interest" description="Disordered" evidence="5">
    <location>
        <begin position="1"/>
        <end position="21"/>
    </location>
</feature>
<dbReference type="OrthoDB" id="7208816at2"/>
<evidence type="ECO:0000256" key="4">
    <source>
        <dbReference type="ARBA" id="ARBA00023315"/>
    </source>
</evidence>
<evidence type="ECO:0000256" key="1">
    <source>
        <dbReference type="ARBA" id="ARBA00004496"/>
    </source>
</evidence>
<sequence>MTTDDHGKDADQGETGDGLATGAKARLEANLTRIEELTQRLVGAMGQGRQVPPSLQGPSHDLYMKAAGTYWAEMMRDPARMMEHQLGYWGKTLRHYVEAQQQLVPGAAPVASDKKGDRRFSNPLWDTHPWFNFIKQQYLTNAETVRMAIDSIEGLEPREKKRLDYFATQIVDMFSPTNFLATNPDALQKALETEGQSLIDGLENLVRDLEANKGDLVVTLADGNAFRVGENLATTPGEVVFRNHLFELIQYAPQTEDVHETPVVLFPPWINKYYILDLKPQNSLIRHVVEQGYTLFVVSWINPDPSYAEIGMTDYVEDGYLQAIETVKEICGVKKVNAVGYCIAGTTLSLTLSVLKARKDNSVNSATFFTTLTDFSDQGEVGVFLDDDFVDGIEAEAREAGVLDKFYMSRTFSFLRARDLIYQPAIRSYMMGEAPPAFDLLYWNGDGTNLPARMAVEYLRGLCQQDLFATEGFTVAGHLAKISEVTVPVFAVGCESDHIAAWDSSWRGIQKMGSKDKTFVLSGSGHIAGIVNPPAKKKYGYWTNDKPAKTPEEWRAAATKHEGSWWPVWIEWLKPRSGELVPARQPGSKAHPALGPAPGRYVTGGRLAAE</sequence>
<dbReference type="EMBL" id="FWFY01000001">
    <property type="protein sequence ID" value="SLN17731.1"/>
    <property type="molecule type" value="Genomic_DNA"/>
</dbReference>
<evidence type="ECO:0000256" key="5">
    <source>
        <dbReference type="SAM" id="MobiDB-lite"/>
    </source>
</evidence>
<dbReference type="AlphaFoldDB" id="A0A1X6YDA0"/>
<comment type="subcellular location">
    <subcellularLocation>
        <location evidence="1">Cytoplasm</location>
    </subcellularLocation>
</comment>
<dbReference type="PANTHER" id="PTHR36837:SF5">
    <property type="entry name" value="POLY-3-HYDROXYBUTYRATE SYNTHASE"/>
    <property type="match status" value="1"/>
</dbReference>
<feature type="domain" description="Poly-beta-hydroxybutyrate polymerase N-terminal" evidence="6">
    <location>
        <begin position="117"/>
        <end position="287"/>
    </location>
</feature>
<dbReference type="SUPFAM" id="SSF53474">
    <property type="entry name" value="alpha/beta-Hydrolases"/>
    <property type="match status" value="1"/>
</dbReference>
<evidence type="ECO:0000313" key="8">
    <source>
        <dbReference type="EMBL" id="SLN17731.1"/>
    </source>
</evidence>
<keyword evidence="10" id="KW-1185">Reference proteome</keyword>